<comment type="caution">
    <text evidence="1">The sequence shown here is derived from an EMBL/GenBank/DDBJ whole genome shotgun (WGS) entry which is preliminary data.</text>
</comment>
<reference evidence="1 2" key="1">
    <citation type="submission" date="2017-11" db="EMBL/GenBank/DDBJ databases">
        <title>Genomic Encyclopedia of Archaeal and Bacterial Type Strains, Phase II (KMG-II): From Individual Species to Whole Genera.</title>
        <authorList>
            <person name="Goeker M."/>
        </authorList>
    </citation>
    <scope>NUCLEOTIDE SEQUENCE [LARGE SCALE GENOMIC DNA]</scope>
    <source>
        <strain evidence="1 2">DSM 25478</strain>
    </source>
</reference>
<accession>A0A2M9CZU3</accession>
<sequence>MSHGPEDFDALEAKGNATTEDVAAMFFAATEHGHVRAVRVPRYAGRAGMSQAAVLDVATRALCTGTRPSDVMSEAESPYGWPVQNSIVQLDMDEQEAIAACQERSVATVRRERARIRLEEAAFAWADAENHHPSQILARTAETAAALRAAITELREAEGR</sequence>
<proteinExistence type="predicted"/>
<gene>
    <name evidence="1" type="ORF">CLV28_0685</name>
</gene>
<organism evidence="1 2">
    <name type="scientific">Sediminihabitans luteus</name>
    <dbReference type="NCBI Taxonomy" id="1138585"/>
    <lineage>
        <taxon>Bacteria</taxon>
        <taxon>Bacillati</taxon>
        <taxon>Actinomycetota</taxon>
        <taxon>Actinomycetes</taxon>
        <taxon>Micrococcales</taxon>
        <taxon>Cellulomonadaceae</taxon>
        <taxon>Sediminihabitans</taxon>
    </lineage>
</organism>
<keyword evidence="2" id="KW-1185">Reference proteome</keyword>
<evidence type="ECO:0000313" key="2">
    <source>
        <dbReference type="Proteomes" id="UP000231693"/>
    </source>
</evidence>
<name>A0A2M9CZU3_9CELL</name>
<dbReference type="Proteomes" id="UP000231693">
    <property type="component" value="Unassembled WGS sequence"/>
</dbReference>
<dbReference type="EMBL" id="PGFE01000001">
    <property type="protein sequence ID" value="PJJ77466.1"/>
    <property type="molecule type" value="Genomic_DNA"/>
</dbReference>
<dbReference type="RefSeq" id="WP_100421844.1">
    <property type="nucleotide sequence ID" value="NZ_BOOX01000003.1"/>
</dbReference>
<evidence type="ECO:0000313" key="1">
    <source>
        <dbReference type="EMBL" id="PJJ77466.1"/>
    </source>
</evidence>
<dbReference type="AlphaFoldDB" id="A0A2M9CZU3"/>
<protein>
    <submittedName>
        <fullName evidence="1">Uncharacterized protein</fullName>
    </submittedName>
</protein>